<protein>
    <submittedName>
        <fullName evidence="4">Enoyl-CoA hydratase</fullName>
    </submittedName>
</protein>
<keyword evidence="2" id="KW-0456">Lyase</keyword>
<dbReference type="Gene3D" id="3.90.226.10">
    <property type="entry name" value="2-enoyl-CoA Hydratase, Chain A, domain 1"/>
    <property type="match status" value="1"/>
</dbReference>
<evidence type="ECO:0000256" key="2">
    <source>
        <dbReference type="ARBA" id="ARBA00023239"/>
    </source>
</evidence>
<dbReference type="EMBL" id="QZKU01000122">
    <property type="protein sequence ID" value="RJP17074.1"/>
    <property type="molecule type" value="Genomic_DNA"/>
</dbReference>
<dbReference type="Pfam" id="PF00378">
    <property type="entry name" value="ECH_1"/>
    <property type="match status" value="1"/>
</dbReference>
<proteinExistence type="inferred from homology"/>
<evidence type="ECO:0000256" key="3">
    <source>
        <dbReference type="RuleBase" id="RU003707"/>
    </source>
</evidence>
<name>A0A3A4NMY3_ABYX5</name>
<dbReference type="CDD" id="cd06558">
    <property type="entry name" value="crotonase-like"/>
    <property type="match status" value="1"/>
</dbReference>
<organism evidence="4 5">
    <name type="scientific">Abyssobacteria bacterium (strain SURF_5)</name>
    <dbReference type="NCBI Taxonomy" id="2093360"/>
    <lineage>
        <taxon>Bacteria</taxon>
        <taxon>Pseudomonadati</taxon>
        <taxon>Candidatus Hydrogenedentota</taxon>
        <taxon>Candidatus Abyssobacteria</taxon>
    </lineage>
</organism>
<dbReference type="PROSITE" id="PS00166">
    <property type="entry name" value="ENOYL_COA_HYDRATASE"/>
    <property type="match status" value="1"/>
</dbReference>
<dbReference type="PANTHER" id="PTHR11941:SF54">
    <property type="entry name" value="ENOYL-COA HYDRATASE, MITOCHONDRIAL"/>
    <property type="match status" value="1"/>
</dbReference>
<dbReference type="InterPro" id="IPR029045">
    <property type="entry name" value="ClpP/crotonase-like_dom_sf"/>
</dbReference>
<dbReference type="InterPro" id="IPR001753">
    <property type="entry name" value="Enoyl-CoA_hydra/iso"/>
</dbReference>
<evidence type="ECO:0000256" key="1">
    <source>
        <dbReference type="ARBA" id="ARBA00005254"/>
    </source>
</evidence>
<dbReference type="AlphaFoldDB" id="A0A3A4NMY3"/>
<dbReference type="GO" id="GO:0016836">
    <property type="term" value="F:hydro-lyase activity"/>
    <property type="evidence" value="ECO:0007669"/>
    <property type="project" value="UniProtKB-ARBA"/>
</dbReference>
<gene>
    <name evidence="4" type="ORF">C4520_17735</name>
</gene>
<dbReference type="FunFam" id="3.90.226.10:FF:000009">
    <property type="entry name" value="Carnitinyl-CoA dehydratase"/>
    <property type="match status" value="1"/>
</dbReference>
<comment type="similarity">
    <text evidence="1 3">Belongs to the enoyl-CoA hydratase/isomerase family.</text>
</comment>
<accession>A0A3A4NMY3</accession>
<dbReference type="PANTHER" id="PTHR11941">
    <property type="entry name" value="ENOYL-COA HYDRATASE-RELATED"/>
    <property type="match status" value="1"/>
</dbReference>
<dbReference type="Proteomes" id="UP000265882">
    <property type="component" value="Unassembled WGS sequence"/>
</dbReference>
<dbReference type="InterPro" id="IPR018376">
    <property type="entry name" value="Enoyl-CoA_hyd/isom_CS"/>
</dbReference>
<dbReference type="SUPFAM" id="SSF52096">
    <property type="entry name" value="ClpP/crotonase"/>
    <property type="match status" value="1"/>
</dbReference>
<dbReference type="Gene3D" id="1.10.12.10">
    <property type="entry name" value="Lyase 2-enoyl-coa Hydratase, Chain A, domain 2"/>
    <property type="match status" value="1"/>
</dbReference>
<dbReference type="FunFam" id="1.10.12.10:FF:000001">
    <property type="entry name" value="Probable enoyl-CoA hydratase, mitochondrial"/>
    <property type="match status" value="1"/>
</dbReference>
<reference evidence="4 5" key="1">
    <citation type="journal article" date="2017" name="ISME J.">
        <title>Energy and carbon metabolisms in a deep terrestrial subsurface fluid microbial community.</title>
        <authorList>
            <person name="Momper L."/>
            <person name="Jungbluth S.P."/>
            <person name="Lee M.D."/>
            <person name="Amend J.P."/>
        </authorList>
    </citation>
    <scope>NUCLEOTIDE SEQUENCE [LARGE SCALE GENOMIC DNA]</scope>
    <source>
        <strain evidence="4">SURF_5</strain>
    </source>
</reference>
<evidence type="ECO:0000313" key="5">
    <source>
        <dbReference type="Proteomes" id="UP000265882"/>
    </source>
</evidence>
<comment type="caution">
    <text evidence="4">The sequence shown here is derived from an EMBL/GenBank/DDBJ whole genome shotgun (WGS) entry which is preliminary data.</text>
</comment>
<dbReference type="InterPro" id="IPR014748">
    <property type="entry name" value="Enoyl-CoA_hydra_C"/>
</dbReference>
<sequence>MSYETLVVQPEGQIAVVTFNRPPMNPINQRLTEELDRLLTEIENDNGIRALILTGAGEKAFSAGADVAEFGEAFAEGRVKEAAMLRHRVFTRIERFPKPVIAAINGYAFGGGCELAMACHLRLIAEGASIGQPEINLGIIPGYGGTQRLPRLIGRARAFELLLLGDRVPARRAAEIGLVNTVCAGASLLEEAKALARRLAQQAPVAVKMIIDSVNRGLETDIEKALEIEADNVVLVSATEDAMEGVMAFLQKRPPEFKGR</sequence>
<evidence type="ECO:0000313" key="4">
    <source>
        <dbReference type="EMBL" id="RJP17074.1"/>
    </source>
</evidence>
<dbReference type="GO" id="GO:0006635">
    <property type="term" value="P:fatty acid beta-oxidation"/>
    <property type="evidence" value="ECO:0007669"/>
    <property type="project" value="TreeGrafter"/>
</dbReference>